<dbReference type="GO" id="GO:0016787">
    <property type="term" value="F:hydrolase activity"/>
    <property type="evidence" value="ECO:0007669"/>
    <property type="project" value="UniProtKB-KW"/>
</dbReference>
<evidence type="ECO:0000256" key="1">
    <source>
        <dbReference type="ARBA" id="ARBA00006499"/>
    </source>
</evidence>
<sequence>MGQLVNHTRDSLSGRTGSIVVFLHGYGADGKDLLGLADPLAEHLPDTVFCAPDAPERCIGNPMGFQWFPIPWIDESSEEESRAGMLRAVDELNDYLDELLVDHGIEPDQLALFGFSQGTMMALQVAPRREDPVSCVVGFSGRLLEPEMLEDEVRVKMPVLLVHGDSDDVVPPQALQEAGQALQAAGFETYAHVMRDTSHGISPDGLSVALAFLREKLGYDTRNGE</sequence>
<keyword evidence="5" id="KW-1185">Reference proteome</keyword>
<dbReference type="Proteomes" id="UP001399917">
    <property type="component" value="Unassembled WGS sequence"/>
</dbReference>
<dbReference type="RefSeq" id="WP_344847817.1">
    <property type="nucleotide sequence ID" value="NZ_BAABDF010000007.1"/>
</dbReference>
<reference evidence="5" key="1">
    <citation type="journal article" date="2019" name="Int. J. Syst. Evol. Microbiol.">
        <title>The Global Catalogue of Microorganisms (GCM) 10K type strain sequencing project: providing services to taxonomists for standard genome sequencing and annotation.</title>
        <authorList>
            <consortium name="The Broad Institute Genomics Platform"/>
            <consortium name="The Broad Institute Genome Sequencing Center for Infectious Disease"/>
            <person name="Wu L."/>
            <person name="Ma J."/>
        </authorList>
    </citation>
    <scope>NUCLEOTIDE SEQUENCE [LARGE SCALE GENOMIC DNA]</scope>
    <source>
        <strain evidence="5">JCM 17190</strain>
    </source>
</reference>
<dbReference type="InterPro" id="IPR003140">
    <property type="entry name" value="PLipase/COase/thioEstase"/>
</dbReference>
<dbReference type="PANTHER" id="PTHR10655:SF17">
    <property type="entry name" value="LYSOPHOSPHOLIPASE-LIKE PROTEIN 1"/>
    <property type="match status" value="1"/>
</dbReference>
<dbReference type="InterPro" id="IPR029058">
    <property type="entry name" value="AB_hydrolase_fold"/>
</dbReference>
<dbReference type="PANTHER" id="PTHR10655">
    <property type="entry name" value="LYSOPHOSPHOLIPASE-RELATED"/>
    <property type="match status" value="1"/>
</dbReference>
<keyword evidence="2 4" id="KW-0378">Hydrolase</keyword>
<feature type="domain" description="Phospholipase/carboxylesterase/thioesterase" evidence="3">
    <location>
        <begin position="18"/>
        <end position="214"/>
    </location>
</feature>
<comment type="caution">
    <text evidence="4">The sequence shown here is derived from an EMBL/GenBank/DDBJ whole genome shotgun (WGS) entry which is preliminary data.</text>
</comment>
<dbReference type="InterPro" id="IPR050565">
    <property type="entry name" value="LYPA1-2/EST-like"/>
</dbReference>
<evidence type="ECO:0000313" key="5">
    <source>
        <dbReference type="Proteomes" id="UP001399917"/>
    </source>
</evidence>
<dbReference type="Pfam" id="PF02230">
    <property type="entry name" value="Abhydrolase_2"/>
    <property type="match status" value="1"/>
</dbReference>
<organism evidence="4 5">
    <name type="scientific">Celeribacter arenosi</name>
    <dbReference type="NCBI Taxonomy" id="792649"/>
    <lineage>
        <taxon>Bacteria</taxon>
        <taxon>Pseudomonadati</taxon>
        <taxon>Pseudomonadota</taxon>
        <taxon>Alphaproteobacteria</taxon>
        <taxon>Rhodobacterales</taxon>
        <taxon>Roseobacteraceae</taxon>
        <taxon>Celeribacter</taxon>
    </lineage>
</organism>
<evidence type="ECO:0000313" key="4">
    <source>
        <dbReference type="EMBL" id="GAA3875431.1"/>
    </source>
</evidence>
<dbReference type="SUPFAM" id="SSF53474">
    <property type="entry name" value="alpha/beta-Hydrolases"/>
    <property type="match status" value="1"/>
</dbReference>
<name>A0ABP7KF72_9RHOB</name>
<proteinExistence type="inferred from homology"/>
<comment type="similarity">
    <text evidence="1">Belongs to the AB hydrolase superfamily. AB hydrolase 2 family.</text>
</comment>
<evidence type="ECO:0000256" key="2">
    <source>
        <dbReference type="ARBA" id="ARBA00022801"/>
    </source>
</evidence>
<dbReference type="Gene3D" id="3.40.50.1820">
    <property type="entry name" value="alpha/beta hydrolase"/>
    <property type="match status" value="1"/>
</dbReference>
<protein>
    <submittedName>
        <fullName evidence="4">Alpha/beta fold hydrolase</fullName>
    </submittedName>
</protein>
<accession>A0ABP7KF72</accession>
<gene>
    <name evidence="4" type="ORF">GCM10022404_26500</name>
</gene>
<dbReference type="EMBL" id="BAABDF010000007">
    <property type="protein sequence ID" value="GAA3875431.1"/>
    <property type="molecule type" value="Genomic_DNA"/>
</dbReference>
<evidence type="ECO:0000259" key="3">
    <source>
        <dbReference type="Pfam" id="PF02230"/>
    </source>
</evidence>